<dbReference type="AlphaFoldDB" id="A0A8H7CLL2"/>
<feature type="transmembrane region" description="Helical" evidence="1">
    <location>
        <begin position="117"/>
        <end position="138"/>
    </location>
</feature>
<dbReference type="OrthoDB" id="2686513at2759"/>
<keyword evidence="1" id="KW-0812">Transmembrane</keyword>
<feature type="transmembrane region" description="Helical" evidence="1">
    <location>
        <begin position="50"/>
        <end position="73"/>
    </location>
</feature>
<sequence>MPSETGLVTEAYGHRFRSTCLLVPLVILAYDHLLTLESEINFVWRRPKKLSFFLFVILRYGSLSSNIALNILQFSHIPREVCHALALWSITLLIFQCLIVGSILALRVYIMYNRSKIVLLFLAAAGVAAVALGLWSMMGKSVLAPSNSGCEYLVSKQSALRMAGAWEAEFLCDLSVFVFTVLQAYRQPCKVPGSILRYMARDGALYFAILALVNLGNILMYYLGNSWMAASLSWLTSTLSVTLVSRLILHLHKVADVGILTERRIWPTVVAEQSTNTVSLHFTTSTALVDQDEEYSAAREDSGISRPSDAELEIGIAV</sequence>
<reference evidence="3" key="1">
    <citation type="submission" date="2020-05" db="EMBL/GenBank/DDBJ databases">
        <title>Mycena genomes resolve the evolution of fungal bioluminescence.</title>
        <authorList>
            <person name="Tsai I.J."/>
        </authorList>
    </citation>
    <scope>NUCLEOTIDE SEQUENCE</scope>
    <source>
        <strain evidence="3">CCC161011</strain>
    </source>
</reference>
<evidence type="ECO:0000313" key="3">
    <source>
        <dbReference type="EMBL" id="KAF7340467.1"/>
    </source>
</evidence>
<accession>A0A8H7CLL2</accession>
<feature type="domain" description="DUF6533" evidence="2">
    <location>
        <begin position="20"/>
        <end position="63"/>
    </location>
</feature>
<dbReference type="Pfam" id="PF20151">
    <property type="entry name" value="DUF6533"/>
    <property type="match status" value="1"/>
</dbReference>
<keyword evidence="1" id="KW-0472">Membrane</keyword>
<name>A0A8H7CLL2_9AGAR</name>
<evidence type="ECO:0000259" key="2">
    <source>
        <dbReference type="Pfam" id="PF20151"/>
    </source>
</evidence>
<protein>
    <recommendedName>
        <fullName evidence="2">DUF6533 domain-containing protein</fullName>
    </recommendedName>
</protein>
<keyword evidence="1" id="KW-1133">Transmembrane helix</keyword>
<dbReference type="InterPro" id="IPR045340">
    <property type="entry name" value="DUF6533"/>
</dbReference>
<organism evidence="3 4">
    <name type="scientific">Mycena venus</name>
    <dbReference type="NCBI Taxonomy" id="2733690"/>
    <lineage>
        <taxon>Eukaryota</taxon>
        <taxon>Fungi</taxon>
        <taxon>Dikarya</taxon>
        <taxon>Basidiomycota</taxon>
        <taxon>Agaricomycotina</taxon>
        <taxon>Agaricomycetes</taxon>
        <taxon>Agaricomycetidae</taxon>
        <taxon>Agaricales</taxon>
        <taxon>Marasmiineae</taxon>
        <taxon>Mycenaceae</taxon>
        <taxon>Mycena</taxon>
    </lineage>
</organism>
<keyword evidence="4" id="KW-1185">Reference proteome</keyword>
<feature type="transmembrane region" description="Helical" evidence="1">
    <location>
        <begin position="203"/>
        <end position="223"/>
    </location>
</feature>
<gene>
    <name evidence="3" type="ORF">MVEN_01967000</name>
</gene>
<evidence type="ECO:0000256" key="1">
    <source>
        <dbReference type="SAM" id="Phobius"/>
    </source>
</evidence>
<evidence type="ECO:0000313" key="4">
    <source>
        <dbReference type="Proteomes" id="UP000620124"/>
    </source>
</evidence>
<comment type="caution">
    <text evidence="3">The sequence shown here is derived from an EMBL/GenBank/DDBJ whole genome shotgun (WGS) entry which is preliminary data.</text>
</comment>
<dbReference type="EMBL" id="JACAZI010000019">
    <property type="protein sequence ID" value="KAF7340467.1"/>
    <property type="molecule type" value="Genomic_DNA"/>
</dbReference>
<proteinExistence type="predicted"/>
<feature type="transmembrane region" description="Helical" evidence="1">
    <location>
        <begin position="229"/>
        <end position="249"/>
    </location>
</feature>
<dbReference type="Proteomes" id="UP000620124">
    <property type="component" value="Unassembled WGS sequence"/>
</dbReference>
<feature type="transmembrane region" description="Helical" evidence="1">
    <location>
        <begin position="158"/>
        <end position="182"/>
    </location>
</feature>
<feature type="transmembrane region" description="Helical" evidence="1">
    <location>
        <begin position="85"/>
        <end position="110"/>
    </location>
</feature>